<accession>A0A8H3EXA5</accession>
<evidence type="ECO:0000313" key="1">
    <source>
        <dbReference type="EMBL" id="CAF9913488.1"/>
    </source>
</evidence>
<dbReference type="OrthoDB" id="5336292at2759"/>
<proteinExistence type="predicted"/>
<dbReference type="InterPro" id="IPR032675">
    <property type="entry name" value="LRR_dom_sf"/>
</dbReference>
<dbReference type="EMBL" id="CAJPDR010000062">
    <property type="protein sequence ID" value="CAF9913488.1"/>
    <property type="molecule type" value="Genomic_DNA"/>
</dbReference>
<organism evidence="1 2">
    <name type="scientific">Alectoria fallacina</name>
    <dbReference type="NCBI Taxonomy" id="1903189"/>
    <lineage>
        <taxon>Eukaryota</taxon>
        <taxon>Fungi</taxon>
        <taxon>Dikarya</taxon>
        <taxon>Ascomycota</taxon>
        <taxon>Pezizomycotina</taxon>
        <taxon>Lecanoromycetes</taxon>
        <taxon>OSLEUM clade</taxon>
        <taxon>Lecanoromycetidae</taxon>
        <taxon>Lecanorales</taxon>
        <taxon>Lecanorineae</taxon>
        <taxon>Parmeliaceae</taxon>
        <taxon>Alectoria</taxon>
    </lineage>
</organism>
<dbReference type="SUPFAM" id="SSF52047">
    <property type="entry name" value="RNI-like"/>
    <property type="match status" value="1"/>
</dbReference>
<dbReference type="Gene3D" id="3.80.10.10">
    <property type="entry name" value="Ribonuclease Inhibitor"/>
    <property type="match status" value="1"/>
</dbReference>
<name>A0A8H3EXA5_9LECA</name>
<dbReference type="AlphaFoldDB" id="A0A8H3EXA5"/>
<keyword evidence="2" id="KW-1185">Reference proteome</keyword>
<dbReference type="Proteomes" id="UP000664203">
    <property type="component" value="Unassembled WGS sequence"/>
</dbReference>
<sequence>MLPLELVIAIADQLETGHQILSLARTCKTYYGMLVGRPWKDICIQFRPIPYCLEGGLKSATECRVIRDGAVQIISPWQMTRTRHRQCPMSPCEACEIDVALRFANAYLDSRARKISASLRELTLSGWLPQTLLSVNEDAPGHSFKGARGVCGLRPEVLNVELEWESWSPIMLSSFDLTRLRSLKMPVRAPLDCSKIGAAFLDMPHLASLTITELSDSQEFVDEFRHLGDGIIALSSSLRSLDITITNSDRLGRWEQGEPFVQPDDVAFFFNGFFPEPSCSQTEALVRARFNDPREPLDVNTIQSSKGPLNLESIRLKHIGLPWWAFETVFSPHTIQELDLPRCRMAPEIWDVLKRHAQLHRLANINYEILSASFIKFLSTQNSLQFLSFARPPDIYSEVGISPNVLGPRSNLTSFVVTEPAPHLGPGTEWGRTHARNAWLIQSTKSWTQYEHLIQSPRSWSYFENLIGSLSSYADYQYPKKSTFVKALSKKTWLKHLVLPADMFDITPEFMACLARELPALESIEWGFDYACPRLCACFLNDFLPSHPHLKKITFLSLNRPLPLSNFDAKHMHLVLASGSYGLTPGSIKYVRYRDLNSKSYKGEFSKSEIYYHRENMVDSTWWLRIPATQGEGMFEYARTPNISTIEKAGSKAKRLRHIESDGS</sequence>
<evidence type="ECO:0000313" key="2">
    <source>
        <dbReference type="Proteomes" id="UP000664203"/>
    </source>
</evidence>
<comment type="caution">
    <text evidence="1">The sequence shown here is derived from an EMBL/GenBank/DDBJ whole genome shotgun (WGS) entry which is preliminary data.</text>
</comment>
<protein>
    <submittedName>
        <fullName evidence="1">Uncharacterized protein</fullName>
    </submittedName>
</protein>
<gene>
    <name evidence="1" type="ORF">ALECFALPRED_008836</name>
</gene>
<reference evidence="1" key="1">
    <citation type="submission" date="2021-03" db="EMBL/GenBank/DDBJ databases">
        <authorList>
            <person name="Tagirdzhanova G."/>
        </authorList>
    </citation>
    <scope>NUCLEOTIDE SEQUENCE</scope>
</reference>